<dbReference type="STRING" id="325452.A0A421F9Z8"/>
<gene>
    <name evidence="6" type="ORF">BBI17_001684</name>
    <name evidence="7" type="ORF">BBO99_00000454</name>
    <name evidence="4" type="ORF">JM16_008779</name>
    <name evidence="5" type="ORF">JM18_008817</name>
</gene>
<dbReference type="InterPro" id="IPR029752">
    <property type="entry name" value="D-isomer_DH_CS1"/>
</dbReference>
<protein>
    <recommendedName>
        <fullName evidence="3">D-isomer specific 2-hydroxyacid dehydrogenase NAD-binding domain-containing protein</fullName>
    </recommendedName>
</protein>
<dbReference type="Proteomes" id="UP000785171">
    <property type="component" value="Unassembled WGS sequence"/>
</dbReference>
<dbReference type="SUPFAM" id="SSF51735">
    <property type="entry name" value="NAD(P)-binding Rossmann-fold domains"/>
    <property type="match status" value="1"/>
</dbReference>
<dbReference type="CDD" id="cd05300">
    <property type="entry name" value="2-Hacid_dh_1"/>
    <property type="match status" value="1"/>
</dbReference>
<dbReference type="PANTHER" id="PTHR43333:SF1">
    <property type="entry name" value="D-ISOMER SPECIFIC 2-HYDROXYACID DEHYDROGENASE NAD-BINDING DOMAIN-CONTAINING PROTEIN"/>
    <property type="match status" value="1"/>
</dbReference>
<dbReference type="EMBL" id="JPWU03000574">
    <property type="protein sequence ID" value="KAG2510810.1"/>
    <property type="molecule type" value="Genomic_DNA"/>
</dbReference>
<keyword evidence="8" id="KW-1185">Reference proteome</keyword>
<evidence type="ECO:0000313" key="6">
    <source>
        <dbReference type="EMBL" id="RLN32173.1"/>
    </source>
</evidence>
<sequence length="376" mass="41753">MAAKLRIPVITFKEGLADAVTQRLLAKESPARALFQAGELELVTLPIPTFAKSAAALAPGAKPVEGQELLETKWELTEDQQEVLAKATIVLGDAHNCAPLLLSPEVGLPKDMQHLLKNVRWVQGTYAGVDRYLNLLKMNASLPPFVVTRAGGINGLAQFVFGWIISLERKFHEAYDMQQQKIFAQQELRYRSFRSVTVGVLGMGAIGQAIGRLAKLAGFHVVGFKRQLRGSEDETFKDCAHRISTDLEDVLRTADYVVSILPSTPATKYLLNETNLHLCQDKMPVFINVGRGDVISEHSIIQALDSHWLSKVVLDVFEKEPLPEDSPLWEHPKVLLTPHVAAYCFNEDIADVFVPNLDAYIANDPLKYLVDWVSGY</sequence>
<evidence type="ECO:0000259" key="3">
    <source>
        <dbReference type="Pfam" id="PF02826"/>
    </source>
</evidence>
<dbReference type="InterPro" id="IPR036291">
    <property type="entry name" value="NAD(P)-bd_dom_sf"/>
</dbReference>
<feature type="domain" description="D-isomer specific 2-hydroxyacid dehydrogenase NAD-binding" evidence="3">
    <location>
        <begin position="162"/>
        <end position="341"/>
    </location>
</feature>
<evidence type="ECO:0000256" key="1">
    <source>
        <dbReference type="ARBA" id="ARBA00023002"/>
    </source>
</evidence>
<dbReference type="Pfam" id="PF02826">
    <property type="entry name" value="2-Hacid_dh_C"/>
    <property type="match status" value="1"/>
</dbReference>
<dbReference type="FunFam" id="3.40.50.720:FF:000363">
    <property type="entry name" value="D-isomer specific 2-hydroxyacid dehydrogenase"/>
    <property type="match status" value="1"/>
</dbReference>
<reference evidence="4" key="1">
    <citation type="journal article" date="2015" name="Genom Data">
        <title>Genome sequences of six Phytophthora species associated with forests in New Zealand.</title>
        <authorList>
            <person name="Studholme D.J."/>
            <person name="McDougal R.L."/>
            <person name="Sambles C."/>
            <person name="Hansen E."/>
            <person name="Hardy G."/>
            <person name="Grant M."/>
            <person name="Ganley R.J."/>
            <person name="Williams N.M."/>
        </authorList>
    </citation>
    <scope>NUCLEOTIDE SEQUENCE</scope>
    <source>
        <strain evidence="4">NZFS 2646</strain>
        <strain evidence="5">NZFS 3630</strain>
    </source>
</reference>
<dbReference type="EMBL" id="MBDN02000007">
    <property type="protein sequence ID" value="RLN85535.1"/>
    <property type="molecule type" value="Genomic_DNA"/>
</dbReference>
<keyword evidence="1" id="KW-0560">Oxidoreductase</keyword>
<evidence type="ECO:0000313" key="4">
    <source>
        <dbReference type="EMBL" id="KAG2508648.1"/>
    </source>
</evidence>
<accession>A0A421F9Z8</accession>
<evidence type="ECO:0000313" key="8">
    <source>
        <dbReference type="Proteomes" id="UP000285624"/>
    </source>
</evidence>
<dbReference type="GO" id="GO:0016491">
    <property type="term" value="F:oxidoreductase activity"/>
    <property type="evidence" value="ECO:0007669"/>
    <property type="project" value="UniProtKB-KW"/>
</dbReference>
<dbReference type="InterPro" id="IPR006140">
    <property type="entry name" value="D-isomer_DH_NAD-bd"/>
</dbReference>
<proteinExistence type="predicted"/>
<name>A0A421F9Z8_9STRA</name>
<comment type="caution">
    <text evidence="6">The sequence shown here is derived from an EMBL/GenBank/DDBJ whole genome shotgun (WGS) entry which is preliminary data.</text>
</comment>
<dbReference type="PROSITE" id="PS00065">
    <property type="entry name" value="D_2_HYDROXYACID_DH_1"/>
    <property type="match status" value="1"/>
</dbReference>
<reference evidence="8 9" key="2">
    <citation type="submission" date="2018-07" db="EMBL/GenBank/DDBJ databases">
        <title>Genome sequencing of oomycete isolates from Chile give support for New Zealand origin for Phytophthora kernoviae and make available the first Nothophytophthora sp. genome.</title>
        <authorList>
            <person name="Studholme D.J."/>
            <person name="Sanfuentes E."/>
            <person name="Panda P."/>
            <person name="Hill R."/>
            <person name="Sambles C."/>
            <person name="Grant M."/>
            <person name="Williams N.M."/>
            <person name="Mcdougal R.L."/>
        </authorList>
    </citation>
    <scope>NUCLEOTIDE SEQUENCE [LARGE SCALE GENOMIC DNA]</scope>
    <source>
        <strain evidence="6">Chile2</strain>
        <strain evidence="7">Chile4</strain>
    </source>
</reference>
<organism evidence="6 9">
    <name type="scientific">Phytophthora kernoviae</name>
    <dbReference type="NCBI Taxonomy" id="325452"/>
    <lineage>
        <taxon>Eukaryota</taxon>
        <taxon>Sar</taxon>
        <taxon>Stramenopiles</taxon>
        <taxon>Oomycota</taxon>
        <taxon>Peronosporomycetes</taxon>
        <taxon>Peronosporales</taxon>
        <taxon>Peronosporaceae</taxon>
        <taxon>Phytophthora</taxon>
    </lineage>
</organism>
<dbReference type="GO" id="GO:0051287">
    <property type="term" value="F:NAD binding"/>
    <property type="evidence" value="ECO:0007669"/>
    <property type="project" value="InterPro"/>
</dbReference>
<reference evidence="4" key="3">
    <citation type="submission" date="2020-06" db="EMBL/GenBank/DDBJ databases">
        <authorList>
            <person name="Studholme D.J."/>
        </authorList>
    </citation>
    <scope>NUCLEOTIDE SEQUENCE</scope>
    <source>
        <strain evidence="4">NZFS 2646</strain>
        <strain evidence="5">NZFS 3630</strain>
    </source>
</reference>
<evidence type="ECO:0000313" key="7">
    <source>
        <dbReference type="EMBL" id="RLN85535.1"/>
    </source>
</evidence>
<dbReference type="Gene3D" id="3.40.50.720">
    <property type="entry name" value="NAD(P)-binding Rossmann-like Domain"/>
    <property type="match status" value="2"/>
</dbReference>
<dbReference type="Proteomes" id="UP000792063">
    <property type="component" value="Unassembled WGS sequence"/>
</dbReference>
<dbReference type="PANTHER" id="PTHR43333">
    <property type="entry name" value="2-HACID_DH_C DOMAIN-CONTAINING PROTEIN"/>
    <property type="match status" value="1"/>
</dbReference>
<evidence type="ECO:0000256" key="2">
    <source>
        <dbReference type="ARBA" id="ARBA00023027"/>
    </source>
</evidence>
<dbReference type="Proteomes" id="UP000285883">
    <property type="component" value="Unassembled WGS sequence"/>
</dbReference>
<evidence type="ECO:0000313" key="5">
    <source>
        <dbReference type="EMBL" id="KAG2510810.1"/>
    </source>
</evidence>
<dbReference type="EMBL" id="MAYM02000859">
    <property type="protein sequence ID" value="RLN32173.1"/>
    <property type="molecule type" value="Genomic_DNA"/>
</dbReference>
<dbReference type="Proteomes" id="UP000285624">
    <property type="component" value="Unassembled WGS sequence"/>
</dbReference>
<evidence type="ECO:0000313" key="9">
    <source>
        <dbReference type="Proteomes" id="UP000285883"/>
    </source>
</evidence>
<keyword evidence="2" id="KW-0520">NAD</keyword>
<dbReference type="AlphaFoldDB" id="A0A421F9Z8"/>
<dbReference type="EMBL" id="JPWV03000555">
    <property type="protein sequence ID" value="KAG2508648.1"/>
    <property type="molecule type" value="Genomic_DNA"/>
</dbReference>